<reference evidence="2 3" key="1">
    <citation type="submission" date="2018-10" db="EMBL/GenBank/DDBJ databases">
        <authorList>
            <person name="Li J."/>
        </authorList>
    </citation>
    <scope>NUCLEOTIDE SEQUENCE [LARGE SCALE GENOMIC DNA]</scope>
    <source>
        <strain evidence="2 3">JCM 30549</strain>
    </source>
</reference>
<dbReference type="EMBL" id="RCUW01000017">
    <property type="protein sequence ID" value="RLP67695.1"/>
    <property type="molecule type" value="Genomic_DNA"/>
</dbReference>
<comment type="caution">
    <text evidence="2">The sequence shown here is derived from an EMBL/GenBank/DDBJ whole genome shotgun (WGS) entry which is preliminary data.</text>
</comment>
<dbReference type="AlphaFoldDB" id="A0A3L6ZJ23"/>
<feature type="region of interest" description="Disordered" evidence="1">
    <location>
        <begin position="1"/>
        <end position="65"/>
    </location>
</feature>
<feature type="compositionally biased region" description="Basic residues" evidence="1">
    <location>
        <begin position="44"/>
        <end position="65"/>
    </location>
</feature>
<name>A0A3L6ZJ23_9MICO</name>
<accession>A0A3L6ZJ23</accession>
<sequence>MTAGGGASREGAAVRRSANGPSNASGASGPSGASGASGPIMAPRIRRRARARRSAPRRGRGTRSP</sequence>
<proteinExistence type="predicted"/>
<evidence type="ECO:0000256" key="1">
    <source>
        <dbReference type="SAM" id="MobiDB-lite"/>
    </source>
</evidence>
<gene>
    <name evidence="2" type="ORF">D9V30_13190</name>
</gene>
<organism evidence="2 3">
    <name type="scientific">Mycetocola reblochoni</name>
    <dbReference type="NCBI Taxonomy" id="331618"/>
    <lineage>
        <taxon>Bacteria</taxon>
        <taxon>Bacillati</taxon>
        <taxon>Actinomycetota</taxon>
        <taxon>Actinomycetes</taxon>
        <taxon>Micrococcales</taxon>
        <taxon>Microbacteriaceae</taxon>
        <taxon>Mycetocola</taxon>
    </lineage>
</organism>
<protein>
    <submittedName>
        <fullName evidence="2">Uncharacterized protein</fullName>
    </submittedName>
</protein>
<evidence type="ECO:0000313" key="3">
    <source>
        <dbReference type="Proteomes" id="UP000275395"/>
    </source>
</evidence>
<dbReference type="Proteomes" id="UP000275395">
    <property type="component" value="Unassembled WGS sequence"/>
</dbReference>
<feature type="compositionally biased region" description="Low complexity" evidence="1">
    <location>
        <begin position="17"/>
        <end position="43"/>
    </location>
</feature>
<evidence type="ECO:0000313" key="2">
    <source>
        <dbReference type="EMBL" id="RLP67695.1"/>
    </source>
</evidence>